<evidence type="ECO:0000313" key="2">
    <source>
        <dbReference type="Proteomes" id="UP000273405"/>
    </source>
</evidence>
<evidence type="ECO:0000313" key="1">
    <source>
        <dbReference type="EMBL" id="RKH43830.1"/>
    </source>
</evidence>
<dbReference type="Proteomes" id="UP000273405">
    <property type="component" value="Unassembled WGS sequence"/>
</dbReference>
<dbReference type="InterPro" id="IPR029063">
    <property type="entry name" value="SAM-dependent_MTases_sf"/>
</dbReference>
<sequence length="220" mass="24133">MLKAEARWLSRALQALDVARVSPLLNVGSSTRYFREVQQPYIDRDLFAPWRRKGGHVVHQDLKPDEGVDVVGSLVDPECLARIGALGVRSVCCTSVLEHVEDRAGFARRLSSLVAPGGVLLVTVPRAFPWHPDPIDTMFRPTVDELAALFPDLRRVAGEVVPCGTLGHLVAADLPGALKRLLRPGRGAGAEVVPRAGVGQWLWPWLVRPFEVTCAVFERP</sequence>
<gene>
    <name evidence="1" type="ORF">D7X12_12105</name>
</gene>
<dbReference type="GO" id="GO:0032259">
    <property type="term" value="P:methylation"/>
    <property type="evidence" value="ECO:0007669"/>
    <property type="project" value="UniProtKB-KW"/>
</dbReference>
<keyword evidence="1" id="KW-0808">Transferase</keyword>
<comment type="caution">
    <text evidence="1">The sequence shown here is derived from an EMBL/GenBank/DDBJ whole genome shotgun (WGS) entry which is preliminary data.</text>
</comment>
<reference evidence="2" key="1">
    <citation type="submission" date="2018-09" db="EMBL/GenBank/DDBJ databases">
        <authorList>
            <person name="Livingstone P.G."/>
            <person name="Whitworth D.E."/>
        </authorList>
    </citation>
    <scope>NUCLEOTIDE SEQUENCE [LARGE SCALE GENOMIC DNA]</scope>
    <source>
        <strain evidence="2">CA040B</strain>
    </source>
</reference>
<proteinExistence type="predicted"/>
<dbReference type="EMBL" id="RAWG01000060">
    <property type="protein sequence ID" value="RKH43830.1"/>
    <property type="molecule type" value="Genomic_DNA"/>
</dbReference>
<dbReference type="OrthoDB" id="7594711at2"/>
<dbReference type="AlphaFoldDB" id="A0A3A8NKF4"/>
<keyword evidence="2" id="KW-1185">Reference proteome</keyword>
<keyword evidence="1" id="KW-0489">Methyltransferase</keyword>
<dbReference type="GO" id="GO:0008168">
    <property type="term" value="F:methyltransferase activity"/>
    <property type="evidence" value="ECO:0007669"/>
    <property type="project" value="UniProtKB-KW"/>
</dbReference>
<name>A0A3A8NKF4_9BACT</name>
<dbReference type="Gene3D" id="3.40.50.150">
    <property type="entry name" value="Vaccinia Virus protein VP39"/>
    <property type="match status" value="1"/>
</dbReference>
<organism evidence="1 2">
    <name type="scientific">Corallococcus sicarius</name>
    <dbReference type="NCBI Taxonomy" id="2316726"/>
    <lineage>
        <taxon>Bacteria</taxon>
        <taxon>Pseudomonadati</taxon>
        <taxon>Myxococcota</taxon>
        <taxon>Myxococcia</taxon>
        <taxon>Myxococcales</taxon>
        <taxon>Cystobacterineae</taxon>
        <taxon>Myxococcaceae</taxon>
        <taxon>Corallococcus</taxon>
    </lineage>
</organism>
<accession>A0A3A8NKF4</accession>
<dbReference type="SUPFAM" id="SSF53335">
    <property type="entry name" value="S-adenosyl-L-methionine-dependent methyltransferases"/>
    <property type="match status" value="1"/>
</dbReference>
<protein>
    <submittedName>
        <fullName evidence="1">Methyltransferase type 11</fullName>
    </submittedName>
</protein>
<dbReference type="RefSeq" id="WP_120625428.1">
    <property type="nucleotide sequence ID" value="NZ_RAWG01000060.1"/>
</dbReference>